<dbReference type="GO" id="GO:0016740">
    <property type="term" value="F:transferase activity"/>
    <property type="evidence" value="ECO:0007669"/>
    <property type="project" value="UniProtKB-KW"/>
</dbReference>
<accession>A0A0T9N3N0</accession>
<evidence type="ECO:0000259" key="1">
    <source>
        <dbReference type="Pfam" id="PF01755"/>
    </source>
</evidence>
<organism evidence="2 3">
    <name type="scientific">Yersinia intermedia</name>
    <dbReference type="NCBI Taxonomy" id="631"/>
    <lineage>
        <taxon>Bacteria</taxon>
        <taxon>Pseudomonadati</taxon>
        <taxon>Pseudomonadota</taxon>
        <taxon>Gammaproteobacteria</taxon>
        <taxon>Enterobacterales</taxon>
        <taxon>Yersiniaceae</taxon>
        <taxon>Yersinia</taxon>
    </lineage>
</organism>
<protein>
    <submittedName>
        <fullName evidence="2">LPS glycosyltransferase family protein</fullName>
    </submittedName>
</protein>
<dbReference type="InterPro" id="IPR029044">
    <property type="entry name" value="Nucleotide-diphossugar_trans"/>
</dbReference>
<evidence type="ECO:0000313" key="3">
    <source>
        <dbReference type="Proteomes" id="UP000038750"/>
    </source>
</evidence>
<sequence length="232" mass="26646">MSNIELDLSLVEKVIYINLKTRPDRDANIQELLQKFNIAKDKVIRFEAIEEKPGYIGCAKSHEAVLKMAKEHEWDNILILEDDIVFNDDVESIALVNRFLSMLKITTWDVAMLTANYYHVMPFINDNHFLRLKSAHCSCAYLVNKNYYQTLIDDVSEAVRKLDAGGEQVNCALDSHWLPLMAKDRWFGIYPNLGYQKAGYSDVQGYNTNHESVFLKPLADIYVGVYDPSSNI</sequence>
<dbReference type="AlphaFoldDB" id="A0A0T9N3N0"/>
<dbReference type="InterPro" id="IPR002654">
    <property type="entry name" value="Glyco_trans_25"/>
</dbReference>
<dbReference type="Gene3D" id="3.90.550.10">
    <property type="entry name" value="Spore Coat Polysaccharide Biosynthesis Protein SpsA, Chain A"/>
    <property type="match status" value="1"/>
</dbReference>
<keyword evidence="2" id="KW-0808">Transferase</keyword>
<dbReference type="Proteomes" id="UP000038750">
    <property type="component" value="Unassembled WGS sequence"/>
</dbReference>
<feature type="domain" description="Glycosyl transferase family 25" evidence="1">
    <location>
        <begin position="54"/>
        <end position="157"/>
    </location>
</feature>
<proteinExistence type="predicted"/>
<dbReference type="RefSeq" id="WP_050074787.1">
    <property type="nucleotide sequence ID" value="NZ_CPZJ01000032.1"/>
</dbReference>
<dbReference type="EMBL" id="CPZJ01000032">
    <property type="protein sequence ID" value="CNG74125.1"/>
    <property type="molecule type" value="Genomic_DNA"/>
</dbReference>
<name>A0A0T9N3N0_YERIN</name>
<dbReference type="Pfam" id="PF01755">
    <property type="entry name" value="Glyco_transf_25"/>
    <property type="match status" value="1"/>
</dbReference>
<gene>
    <name evidence="2" type="ORF">ERS008530_04573</name>
</gene>
<reference evidence="2 3" key="1">
    <citation type="submission" date="2015-03" db="EMBL/GenBank/DDBJ databases">
        <authorList>
            <person name="Murphy D."/>
        </authorList>
    </citation>
    <scope>NUCLEOTIDE SEQUENCE [LARGE SCALE GENOMIC DNA]</scope>
    <source>
        <strain evidence="2 3">BR165/97</strain>
    </source>
</reference>
<evidence type="ECO:0000313" key="2">
    <source>
        <dbReference type="EMBL" id="CNG74125.1"/>
    </source>
</evidence>